<dbReference type="Pfam" id="PF05108">
    <property type="entry name" value="T7SS_ESX1_EccB"/>
    <property type="match status" value="1"/>
</dbReference>
<evidence type="ECO:0000256" key="1">
    <source>
        <dbReference type="ARBA" id="ARBA00004162"/>
    </source>
</evidence>
<evidence type="ECO:0000256" key="6">
    <source>
        <dbReference type="ARBA" id="ARBA00022801"/>
    </source>
</evidence>
<evidence type="ECO:0000313" key="12">
    <source>
        <dbReference type="EMBL" id="OYN85861.1"/>
    </source>
</evidence>
<sequence>MLSPTRAWARLGAPGTRPARTPTGRQAQMASRKDLLKAHSFITQRLHSALINRDPDDVQKPLRRVGTGTFIGIMIGVLVMAGFGIVGLLTSGGTSNWQEDNSVIIDETSGGVYAFVGGKLYPTANIASARLVTGNADSPKGVKAKSLQGFPQEHMIGIPDAPAALPAADSLNAYPLRVCATRPDGEDRRFTTLEIGGATVPDHSSAFAVRDSRGTEYLVVDGRAHRVPLTAGQGRSAVLIELGFTEIMTPGDAFIRALPQGTPLGMVEIPNLNEQSNRPIEGVGNLVGTVVRVEAAAGDAYYVLLRDGLARIKPLDARFMALEQGVDVQTIDSTTASQSTILSQTLSAEDIPNYLPTPDQQQPNLSTATACATWTSPTEPPLMALGVLTPNVNAEAPAGQADAVVIPALSGALVRNEGAAADGSPMFLLTAGRAYGIPDKQSRDALGYGGAEIQEIPPQLLALVPNGLPAGVTLSVEFAKQPVTSGDDDENG</sequence>
<evidence type="ECO:0000256" key="8">
    <source>
        <dbReference type="ARBA" id="ARBA00022989"/>
    </source>
</evidence>
<dbReference type="GO" id="GO:0005886">
    <property type="term" value="C:plasma membrane"/>
    <property type="evidence" value="ECO:0007669"/>
    <property type="project" value="UniProtKB-SubCell"/>
</dbReference>
<evidence type="ECO:0000256" key="5">
    <source>
        <dbReference type="ARBA" id="ARBA00022741"/>
    </source>
</evidence>
<comment type="caution">
    <text evidence="12">The sequence shown here is derived from an EMBL/GenBank/DDBJ whole genome shotgun (WGS) entry which is preliminary data.</text>
</comment>
<dbReference type="PANTHER" id="PTHR40765:SF2">
    <property type="entry name" value="ESX-2 SECRETION SYSTEM ATPASE ECCB2"/>
    <property type="match status" value="1"/>
</dbReference>
<evidence type="ECO:0000256" key="7">
    <source>
        <dbReference type="ARBA" id="ARBA00022840"/>
    </source>
</evidence>
<dbReference type="Gene3D" id="3.30.2390.20">
    <property type="entry name" value="Type VII secretion system EccB, repeat 1 domain"/>
    <property type="match status" value="1"/>
</dbReference>
<protein>
    <submittedName>
        <fullName evidence="12">Type VII secretion protein EccB</fullName>
    </submittedName>
</protein>
<keyword evidence="9 11" id="KW-0472">Membrane</keyword>
<dbReference type="Proteomes" id="UP000216533">
    <property type="component" value="Unassembled WGS sequence"/>
</dbReference>
<dbReference type="GO" id="GO:0005524">
    <property type="term" value="F:ATP binding"/>
    <property type="evidence" value="ECO:0007669"/>
    <property type="project" value="UniProtKB-KW"/>
</dbReference>
<dbReference type="AlphaFoldDB" id="A0A255E4G5"/>
<keyword evidence="5" id="KW-0547">Nucleotide-binding</keyword>
<dbReference type="PANTHER" id="PTHR40765">
    <property type="entry name" value="ESX-2 SECRETION SYSTEM ATPASE ECCB2"/>
    <property type="match status" value="1"/>
</dbReference>
<dbReference type="InterPro" id="IPR007795">
    <property type="entry name" value="T7SS_EccB"/>
</dbReference>
<keyword evidence="8 11" id="KW-1133">Transmembrane helix</keyword>
<evidence type="ECO:0000256" key="2">
    <source>
        <dbReference type="ARBA" id="ARBA00008149"/>
    </source>
</evidence>
<keyword evidence="3" id="KW-1003">Cell membrane</keyword>
<organism evidence="12 13">
    <name type="scientific">Parenemella sanctibonifatiensis</name>
    <dbReference type="NCBI Taxonomy" id="2016505"/>
    <lineage>
        <taxon>Bacteria</taxon>
        <taxon>Bacillati</taxon>
        <taxon>Actinomycetota</taxon>
        <taxon>Actinomycetes</taxon>
        <taxon>Propionibacteriales</taxon>
        <taxon>Propionibacteriaceae</taxon>
        <taxon>Parenemella</taxon>
    </lineage>
</organism>
<evidence type="ECO:0000256" key="11">
    <source>
        <dbReference type="SAM" id="Phobius"/>
    </source>
</evidence>
<feature type="transmembrane region" description="Helical" evidence="11">
    <location>
        <begin position="70"/>
        <end position="89"/>
    </location>
</feature>
<dbReference type="GO" id="GO:0005576">
    <property type="term" value="C:extracellular region"/>
    <property type="evidence" value="ECO:0007669"/>
    <property type="project" value="TreeGrafter"/>
</dbReference>
<dbReference type="NCBIfam" id="TIGR03919">
    <property type="entry name" value="T7SS_EccB"/>
    <property type="match status" value="1"/>
</dbReference>
<keyword evidence="7" id="KW-0067">ATP-binding</keyword>
<dbReference type="InterPro" id="IPR042485">
    <property type="entry name" value="T7SS_EccB_R3"/>
</dbReference>
<dbReference type="Gene3D" id="2.40.50.910">
    <property type="entry name" value="Type VII secretion system EccB, repeat 3 domain"/>
    <property type="match status" value="1"/>
</dbReference>
<proteinExistence type="inferred from homology"/>
<keyword evidence="6" id="KW-0378">Hydrolase</keyword>
<reference evidence="12 13" key="1">
    <citation type="submission" date="2017-07" db="EMBL/GenBank/DDBJ databases">
        <title>Draft whole genome sequences of clinical Proprionibacteriaceae strains.</title>
        <authorList>
            <person name="Bernier A.-M."/>
            <person name="Bernard K."/>
            <person name="Domingo M.-C."/>
        </authorList>
    </citation>
    <scope>NUCLEOTIDE SEQUENCE [LARGE SCALE GENOMIC DNA]</scope>
    <source>
        <strain evidence="12 13">NML 160184</strain>
    </source>
</reference>
<evidence type="ECO:0000313" key="13">
    <source>
        <dbReference type="Proteomes" id="UP000216533"/>
    </source>
</evidence>
<evidence type="ECO:0000256" key="3">
    <source>
        <dbReference type="ARBA" id="ARBA00022475"/>
    </source>
</evidence>
<gene>
    <name evidence="12" type="primary">eccB</name>
    <name evidence="12" type="ORF">CGZ92_10250</name>
</gene>
<evidence type="ECO:0000256" key="9">
    <source>
        <dbReference type="ARBA" id="ARBA00023136"/>
    </source>
</evidence>
<comment type="similarity">
    <text evidence="2">Belongs to the EccB family.</text>
</comment>
<dbReference type="EMBL" id="NMVI01000023">
    <property type="protein sequence ID" value="OYN85861.1"/>
    <property type="molecule type" value="Genomic_DNA"/>
</dbReference>
<evidence type="ECO:0000256" key="10">
    <source>
        <dbReference type="SAM" id="MobiDB-lite"/>
    </source>
</evidence>
<comment type="subcellular location">
    <subcellularLocation>
        <location evidence="1">Cell membrane</location>
        <topology evidence="1">Single-pass membrane protein</topology>
    </subcellularLocation>
</comment>
<accession>A0A255E4G5</accession>
<evidence type="ECO:0000256" key="4">
    <source>
        <dbReference type="ARBA" id="ARBA00022692"/>
    </source>
</evidence>
<name>A0A255E4G5_9ACTN</name>
<keyword evidence="4 11" id="KW-0812">Transmembrane</keyword>
<dbReference type="InterPro" id="IPR044857">
    <property type="entry name" value="T7SS_EccB_R1"/>
</dbReference>
<dbReference type="GO" id="GO:0016787">
    <property type="term" value="F:hydrolase activity"/>
    <property type="evidence" value="ECO:0007669"/>
    <property type="project" value="UniProtKB-KW"/>
</dbReference>
<feature type="region of interest" description="Disordered" evidence="10">
    <location>
        <begin position="10"/>
        <end position="30"/>
    </location>
</feature>